<evidence type="ECO:0000256" key="3">
    <source>
        <dbReference type="SAM" id="MobiDB-lite"/>
    </source>
</evidence>
<gene>
    <name evidence="5" type="primary">105623399</name>
</gene>
<feature type="transmembrane region" description="Helical" evidence="4">
    <location>
        <begin position="320"/>
        <end position="339"/>
    </location>
</feature>
<sequence length="931" mass="104537">MPAEIDTGGHRVLHCDSRADCPTATSIHVSTFPNNECQTDCVHLPEKIDDNRSNESQRKESPKDRRQKTENCVRKAELINCRRGNPPPNHSESSLTRVPRIGDKEETILGERDFLAKSRVLTQSSHRRREATREKGNENKDGYFETCCVSREFPRTVEDVAKDERFSVTWNSRKNASNETVESRLRDEAKPHRLAIVNANGSSIARRRSLRDRSRTRSRPSFYRNKTLETNLSDHSEGTRTTGGNPLLSSHHSRTHAKDETENNFKNFNEEFFWEEFGNDITRKDENGRLDCSERREDVRNKRIGQNSASRKQIRRACRVYSFLQLIFLFFLIAFGRYGSLGPSNVRRISARPIANGLSVLGIGIIGAVNARSIDLIGDAGTRAERSANLSHISGPLRKIRLYIKHRYLQILPDSTVNGTNDERSNYTIFQRISTSRGQLRIQSMATCLFVCMDSCGLLYGSSDLTAMECLFKEDIFDGNYNTYSSIRWSTVNKTLYLALNRYGQPRRVQAKGHNLGKLSLYARVLTRPVETQNDTKHKLRHHGNSHRQVDICPPTLSQEKDGRDRFRCRKRKKRKKRKRRCKSGEQPGPQCQGPEESIAKSVTDIVEASSEIISASNNMPESKRSCEGAASEEACRRQALSVPAKKRKSRIDDGGRNLTLGKNKASTSNAKKPNVSVADSQSKKPDLTDGKKKKRKRTGLQQTSQGSMVAPPFRKQYELGTTFSSQVSPLLMALASEEQRVSTAILSSSPFPPGASTALFSIIRPSSSSFDRKKLPPSSRNHIMKPVDSRRIGKFFSDIANLPDRTKSIPATSRSKIASTTKVPVDTCAYITTPLPQFSPVPLSSSLPWQESDEDSSTTLSYSSLVDEESSSTVTSVVTVESSTLETSDEIITEITTFRLDEKNCEDGGCDKADTVLRSTTRFPLERLAM</sequence>
<feature type="compositionally biased region" description="Basic and acidic residues" evidence="3">
    <location>
        <begin position="682"/>
        <end position="691"/>
    </location>
</feature>
<dbReference type="STRING" id="12957.A0A158NRM4"/>
<evidence type="ECO:0000256" key="1">
    <source>
        <dbReference type="ARBA" id="ARBA00007936"/>
    </source>
</evidence>
<keyword evidence="4" id="KW-0472">Membrane</keyword>
<keyword evidence="4" id="KW-1133">Transmembrane helix</keyword>
<dbReference type="Pfam" id="PF00167">
    <property type="entry name" value="FGF"/>
    <property type="match status" value="1"/>
</dbReference>
<accession>A0A158NRM4</accession>
<keyword evidence="4" id="KW-0812">Transmembrane</keyword>
<reference evidence="6" key="1">
    <citation type="journal article" date="2011" name="PLoS Genet.">
        <title>The genome sequence of the leaf-cutter ant Atta cephalotes reveals insights into its obligate symbiotic lifestyle.</title>
        <authorList>
            <person name="Suen G."/>
            <person name="Teiling C."/>
            <person name="Li L."/>
            <person name="Holt C."/>
            <person name="Abouheif E."/>
            <person name="Bornberg-Bauer E."/>
            <person name="Bouffard P."/>
            <person name="Caldera E.J."/>
            <person name="Cash E."/>
            <person name="Cavanaugh A."/>
            <person name="Denas O."/>
            <person name="Elhaik E."/>
            <person name="Fave M.J."/>
            <person name="Gadau J."/>
            <person name="Gibson J.D."/>
            <person name="Graur D."/>
            <person name="Grubbs K.J."/>
            <person name="Hagen D.E."/>
            <person name="Harkins T.T."/>
            <person name="Helmkampf M."/>
            <person name="Hu H."/>
            <person name="Johnson B.R."/>
            <person name="Kim J."/>
            <person name="Marsh S.E."/>
            <person name="Moeller J.A."/>
            <person name="Munoz-Torres M.C."/>
            <person name="Murphy M.C."/>
            <person name="Naughton M.C."/>
            <person name="Nigam S."/>
            <person name="Overson R."/>
            <person name="Rajakumar R."/>
            <person name="Reese J.T."/>
            <person name="Scott J.J."/>
            <person name="Smith C.R."/>
            <person name="Tao S."/>
            <person name="Tsutsui N.D."/>
            <person name="Viljakainen L."/>
            <person name="Wissler L."/>
            <person name="Yandell M.D."/>
            <person name="Zimmer F."/>
            <person name="Taylor J."/>
            <person name="Slater S.C."/>
            <person name="Clifton S.W."/>
            <person name="Warren W.C."/>
            <person name="Elsik C.G."/>
            <person name="Smith C.D."/>
            <person name="Weinstock G.M."/>
            <person name="Gerardo N.M."/>
            <person name="Currie C.R."/>
        </authorList>
    </citation>
    <scope>NUCLEOTIDE SEQUENCE [LARGE SCALE GENOMIC DNA]</scope>
</reference>
<dbReference type="PANTHER" id="PTHR11486">
    <property type="entry name" value="FIBROBLAST GROWTH FACTOR"/>
    <property type="match status" value="1"/>
</dbReference>
<organism evidence="5 6">
    <name type="scientific">Atta cephalotes</name>
    <name type="common">Leafcutter ant</name>
    <dbReference type="NCBI Taxonomy" id="12957"/>
    <lineage>
        <taxon>Eukaryota</taxon>
        <taxon>Metazoa</taxon>
        <taxon>Ecdysozoa</taxon>
        <taxon>Arthropoda</taxon>
        <taxon>Hexapoda</taxon>
        <taxon>Insecta</taxon>
        <taxon>Pterygota</taxon>
        <taxon>Neoptera</taxon>
        <taxon>Endopterygota</taxon>
        <taxon>Hymenoptera</taxon>
        <taxon>Apocrita</taxon>
        <taxon>Aculeata</taxon>
        <taxon>Formicoidea</taxon>
        <taxon>Formicidae</taxon>
        <taxon>Myrmicinae</taxon>
        <taxon>Atta</taxon>
    </lineage>
</organism>
<dbReference type="EMBL" id="ADTU01024174">
    <property type="status" value="NOT_ANNOTATED_CDS"/>
    <property type="molecule type" value="Genomic_DNA"/>
</dbReference>
<dbReference type="EMBL" id="ADTU01024175">
    <property type="status" value="NOT_ANNOTATED_CDS"/>
    <property type="molecule type" value="Genomic_DNA"/>
</dbReference>
<reference evidence="5" key="2">
    <citation type="submission" date="2016-04" db="UniProtKB">
        <authorList>
            <consortium name="EnsemblMetazoa"/>
        </authorList>
    </citation>
    <scope>IDENTIFICATION</scope>
</reference>
<dbReference type="AlphaFoldDB" id="A0A158NRM4"/>
<protein>
    <recommendedName>
        <fullName evidence="2">Fibroblast growth factor</fullName>
        <shortName evidence="2">FGF</shortName>
    </recommendedName>
</protein>
<name>A0A158NRM4_ATTCE</name>
<dbReference type="SUPFAM" id="SSF50353">
    <property type="entry name" value="Cytokine"/>
    <property type="match status" value="1"/>
</dbReference>
<keyword evidence="6" id="KW-1185">Reference proteome</keyword>
<dbReference type="eggNOG" id="KOG3885">
    <property type="taxonomic scope" value="Eukaryota"/>
</dbReference>
<feature type="compositionally biased region" description="Basic residues" evidence="3">
    <location>
        <begin position="205"/>
        <end position="218"/>
    </location>
</feature>
<dbReference type="InterPro" id="IPR002209">
    <property type="entry name" value="Fibroblast_GF_fam"/>
</dbReference>
<dbReference type="EnsemblMetazoa" id="XM_012204792.1">
    <property type="protein sequence ID" value="XP_012060182.1"/>
    <property type="gene ID" value="LOC105623399"/>
</dbReference>
<dbReference type="InterPro" id="IPR008996">
    <property type="entry name" value="IL1/FGF"/>
</dbReference>
<comment type="similarity">
    <text evidence="1 2">Belongs to the heparin-binding growth factors family.</text>
</comment>
<dbReference type="Proteomes" id="UP000005205">
    <property type="component" value="Unassembled WGS sequence"/>
</dbReference>
<dbReference type="PROSITE" id="PS00247">
    <property type="entry name" value="HBGF_FGF"/>
    <property type="match status" value="1"/>
</dbReference>
<evidence type="ECO:0000313" key="6">
    <source>
        <dbReference type="Proteomes" id="UP000005205"/>
    </source>
</evidence>
<feature type="region of interest" description="Disordered" evidence="3">
    <location>
        <begin position="48"/>
        <end position="69"/>
    </location>
</feature>
<evidence type="ECO:0000313" key="5">
    <source>
        <dbReference type="EnsemblMetazoa" id="XP_012060182.1"/>
    </source>
</evidence>
<dbReference type="EMBL" id="ADTU01024176">
    <property type="status" value="NOT_ANNOTATED_CDS"/>
    <property type="molecule type" value="Genomic_DNA"/>
</dbReference>
<feature type="region of interest" description="Disordered" evidence="3">
    <location>
        <begin position="205"/>
        <end position="261"/>
    </location>
</feature>
<feature type="compositionally biased region" description="Polar residues" evidence="3">
    <location>
        <begin position="239"/>
        <end position="250"/>
    </location>
</feature>
<feature type="region of interest" description="Disordered" evidence="3">
    <location>
        <begin position="612"/>
        <end position="712"/>
    </location>
</feature>
<proteinExistence type="inferred from homology"/>
<evidence type="ECO:0000256" key="2">
    <source>
        <dbReference type="RuleBase" id="RU049442"/>
    </source>
</evidence>
<feature type="region of interest" description="Disordered" evidence="3">
    <location>
        <begin position="532"/>
        <end position="598"/>
    </location>
</feature>
<dbReference type="Gene3D" id="2.80.10.50">
    <property type="match status" value="1"/>
</dbReference>
<dbReference type="KEGG" id="acep:105623399"/>
<dbReference type="SMART" id="SM00442">
    <property type="entry name" value="FGF"/>
    <property type="match status" value="1"/>
</dbReference>
<dbReference type="GO" id="GO:0008083">
    <property type="term" value="F:growth factor activity"/>
    <property type="evidence" value="ECO:0007669"/>
    <property type="project" value="InterPro"/>
</dbReference>
<evidence type="ECO:0000256" key="4">
    <source>
        <dbReference type="SAM" id="Phobius"/>
    </source>
</evidence>
<dbReference type="OrthoDB" id="5987799at2759"/>
<feature type="compositionally biased region" description="Basic residues" evidence="3">
    <location>
        <begin position="567"/>
        <end position="582"/>
    </location>
</feature>
<dbReference type="InParanoid" id="A0A158NRM4"/>
<dbReference type="CDD" id="cd23311">
    <property type="entry name" value="beta-trefoil_FGF_Bnl-like"/>
    <property type="match status" value="1"/>
</dbReference>